<keyword evidence="10" id="KW-1185">Reference proteome</keyword>
<dbReference type="Proteomes" id="UP000800038">
    <property type="component" value="Unassembled WGS sequence"/>
</dbReference>
<dbReference type="PANTHER" id="PTHR13044">
    <property type="entry name" value="ACTIVATING TRANSCRIPTION FACTOR ATF 4/5"/>
    <property type="match status" value="1"/>
</dbReference>
<sequence length="230" mass="25246">MQYTTAIMQCGASQLFVIFRQPQQLRAVGNPSWYSLLDTTSLLPSTTTTSSSAAFTGDLFALDSSLNGGSDWNAFSLSDSQFLGDGTHLASGRPTLFTMEDNMDILAMSSGMQIIHDTNKSAPMMQGYSHSGSSSTSPKDQDSSSPEHSTPNSKFPTTKNSPLAPEPSRVEKRKANTLAARRYRQKRVDQMSTLEAELNEVKNERDGLKVRNARLEGEVETLRALLRTQK</sequence>
<feature type="compositionally biased region" description="Low complexity" evidence="7">
    <location>
        <begin position="129"/>
        <end position="138"/>
    </location>
</feature>
<evidence type="ECO:0000256" key="5">
    <source>
        <dbReference type="ARBA" id="ARBA00023242"/>
    </source>
</evidence>
<dbReference type="SMART" id="SM00338">
    <property type="entry name" value="BRLZ"/>
    <property type="match status" value="1"/>
</dbReference>
<comment type="subcellular location">
    <subcellularLocation>
        <location evidence="1">Nucleus</location>
    </subcellularLocation>
</comment>
<dbReference type="InterPro" id="IPR004827">
    <property type="entry name" value="bZIP"/>
</dbReference>
<dbReference type="PROSITE" id="PS00036">
    <property type="entry name" value="BZIP_BASIC"/>
    <property type="match status" value="1"/>
</dbReference>
<dbReference type="Gene3D" id="1.20.5.170">
    <property type="match status" value="1"/>
</dbReference>
<feature type="region of interest" description="Disordered" evidence="7">
    <location>
        <begin position="122"/>
        <end position="174"/>
    </location>
</feature>
<evidence type="ECO:0000256" key="3">
    <source>
        <dbReference type="ARBA" id="ARBA00023125"/>
    </source>
</evidence>
<protein>
    <recommendedName>
        <fullName evidence="8">BZIP domain-containing protein</fullName>
    </recommendedName>
</protein>
<keyword evidence="2" id="KW-0805">Transcription regulation</keyword>
<accession>A0A6A5SKN5</accession>
<evidence type="ECO:0000259" key="8">
    <source>
        <dbReference type="PROSITE" id="PS50217"/>
    </source>
</evidence>
<organism evidence="9 10">
    <name type="scientific">Clathrospora elynae</name>
    <dbReference type="NCBI Taxonomy" id="706981"/>
    <lineage>
        <taxon>Eukaryota</taxon>
        <taxon>Fungi</taxon>
        <taxon>Dikarya</taxon>
        <taxon>Ascomycota</taxon>
        <taxon>Pezizomycotina</taxon>
        <taxon>Dothideomycetes</taxon>
        <taxon>Pleosporomycetidae</taxon>
        <taxon>Pleosporales</taxon>
        <taxon>Diademaceae</taxon>
        <taxon>Clathrospora</taxon>
    </lineage>
</organism>
<keyword evidence="4" id="KW-0804">Transcription</keyword>
<feature type="domain" description="BZIP" evidence="8">
    <location>
        <begin position="166"/>
        <end position="229"/>
    </location>
</feature>
<dbReference type="SUPFAM" id="SSF57959">
    <property type="entry name" value="Leucine zipper domain"/>
    <property type="match status" value="1"/>
</dbReference>
<gene>
    <name evidence="9" type="ORF">EJ02DRAFT_206990</name>
</gene>
<evidence type="ECO:0000256" key="1">
    <source>
        <dbReference type="ARBA" id="ARBA00004123"/>
    </source>
</evidence>
<dbReference type="GO" id="GO:0005634">
    <property type="term" value="C:nucleus"/>
    <property type="evidence" value="ECO:0007669"/>
    <property type="project" value="UniProtKB-SubCell"/>
</dbReference>
<keyword evidence="3" id="KW-0238">DNA-binding</keyword>
<name>A0A6A5SKN5_9PLEO</name>
<dbReference type="InterPro" id="IPR046347">
    <property type="entry name" value="bZIP_sf"/>
</dbReference>
<proteinExistence type="predicted"/>
<feature type="compositionally biased region" description="Polar residues" evidence="7">
    <location>
        <begin position="146"/>
        <end position="161"/>
    </location>
</feature>
<evidence type="ECO:0000256" key="6">
    <source>
        <dbReference type="SAM" id="Coils"/>
    </source>
</evidence>
<dbReference type="PROSITE" id="PS50217">
    <property type="entry name" value="BZIP"/>
    <property type="match status" value="1"/>
</dbReference>
<dbReference type="CDD" id="cd12193">
    <property type="entry name" value="bZIP_GCN4"/>
    <property type="match status" value="1"/>
</dbReference>
<reference evidence="9" key="1">
    <citation type="journal article" date="2020" name="Stud. Mycol.">
        <title>101 Dothideomycetes genomes: a test case for predicting lifestyles and emergence of pathogens.</title>
        <authorList>
            <person name="Haridas S."/>
            <person name="Albert R."/>
            <person name="Binder M."/>
            <person name="Bloem J."/>
            <person name="Labutti K."/>
            <person name="Salamov A."/>
            <person name="Andreopoulos B."/>
            <person name="Baker S."/>
            <person name="Barry K."/>
            <person name="Bills G."/>
            <person name="Bluhm B."/>
            <person name="Cannon C."/>
            <person name="Castanera R."/>
            <person name="Culley D."/>
            <person name="Daum C."/>
            <person name="Ezra D."/>
            <person name="Gonzalez J."/>
            <person name="Henrissat B."/>
            <person name="Kuo A."/>
            <person name="Liang C."/>
            <person name="Lipzen A."/>
            <person name="Lutzoni F."/>
            <person name="Magnuson J."/>
            <person name="Mondo S."/>
            <person name="Nolan M."/>
            <person name="Ohm R."/>
            <person name="Pangilinan J."/>
            <person name="Park H.-J."/>
            <person name="Ramirez L."/>
            <person name="Alfaro M."/>
            <person name="Sun H."/>
            <person name="Tritt A."/>
            <person name="Yoshinaga Y."/>
            <person name="Zwiers L.-H."/>
            <person name="Turgeon B."/>
            <person name="Goodwin S."/>
            <person name="Spatafora J."/>
            <person name="Crous P."/>
            <person name="Grigoriev I."/>
        </authorList>
    </citation>
    <scope>NUCLEOTIDE SEQUENCE</scope>
    <source>
        <strain evidence="9">CBS 161.51</strain>
    </source>
</reference>
<dbReference type="GO" id="GO:0000977">
    <property type="term" value="F:RNA polymerase II transcription regulatory region sequence-specific DNA binding"/>
    <property type="evidence" value="ECO:0007669"/>
    <property type="project" value="TreeGrafter"/>
</dbReference>
<keyword evidence="6" id="KW-0175">Coiled coil</keyword>
<dbReference type="GO" id="GO:0001228">
    <property type="term" value="F:DNA-binding transcription activator activity, RNA polymerase II-specific"/>
    <property type="evidence" value="ECO:0007669"/>
    <property type="project" value="TreeGrafter"/>
</dbReference>
<feature type="coiled-coil region" evidence="6">
    <location>
        <begin position="184"/>
        <end position="225"/>
    </location>
</feature>
<evidence type="ECO:0000256" key="4">
    <source>
        <dbReference type="ARBA" id="ARBA00023163"/>
    </source>
</evidence>
<dbReference type="AlphaFoldDB" id="A0A6A5SKN5"/>
<evidence type="ECO:0000256" key="2">
    <source>
        <dbReference type="ARBA" id="ARBA00023015"/>
    </source>
</evidence>
<dbReference type="PANTHER" id="PTHR13044:SF38">
    <property type="entry name" value="BZIP DOMAIN-CONTAINING PROTEIN"/>
    <property type="match status" value="1"/>
</dbReference>
<keyword evidence="5" id="KW-0539">Nucleus</keyword>
<evidence type="ECO:0000313" key="10">
    <source>
        <dbReference type="Proteomes" id="UP000800038"/>
    </source>
</evidence>
<evidence type="ECO:0000256" key="7">
    <source>
        <dbReference type="SAM" id="MobiDB-lite"/>
    </source>
</evidence>
<dbReference type="EMBL" id="ML976050">
    <property type="protein sequence ID" value="KAF1941215.1"/>
    <property type="molecule type" value="Genomic_DNA"/>
</dbReference>
<dbReference type="OrthoDB" id="2257100at2759"/>
<evidence type="ECO:0000313" key="9">
    <source>
        <dbReference type="EMBL" id="KAF1941215.1"/>
    </source>
</evidence>